<gene>
    <name evidence="1" type="ORF">QJV27_10985</name>
</gene>
<proteinExistence type="predicted"/>
<protein>
    <submittedName>
        <fullName evidence="1">Uncharacterized protein</fullName>
    </submittedName>
</protein>
<evidence type="ECO:0000313" key="2">
    <source>
        <dbReference type="Proteomes" id="UP001431634"/>
    </source>
</evidence>
<accession>A0ABT6Q5P6</accession>
<name>A0ABT6Q5P6_9PROT</name>
<dbReference type="RefSeq" id="WP_281449053.1">
    <property type="nucleotide sequence ID" value="NZ_JASBAO010000003.1"/>
</dbReference>
<dbReference type="Proteomes" id="UP001431634">
    <property type="component" value="Unassembled WGS sequence"/>
</dbReference>
<keyword evidence="2" id="KW-1185">Reference proteome</keyword>
<dbReference type="InterPro" id="IPR058522">
    <property type="entry name" value="DUF8209"/>
</dbReference>
<organism evidence="1 2">
    <name type="scientific">Commensalibacter oyaizuii</name>
    <dbReference type="NCBI Taxonomy" id="3043873"/>
    <lineage>
        <taxon>Bacteria</taxon>
        <taxon>Pseudomonadati</taxon>
        <taxon>Pseudomonadota</taxon>
        <taxon>Alphaproteobacteria</taxon>
        <taxon>Acetobacterales</taxon>
        <taxon>Acetobacteraceae</taxon>
    </lineage>
</organism>
<dbReference type="EMBL" id="JASBAO010000003">
    <property type="protein sequence ID" value="MDI2091886.1"/>
    <property type="molecule type" value="Genomic_DNA"/>
</dbReference>
<comment type="caution">
    <text evidence="1">The sequence shown here is derived from an EMBL/GenBank/DDBJ whole genome shotgun (WGS) entry which is preliminary data.</text>
</comment>
<sequence length="263" mass="29706">MSNNTVTFCYVSETGKEGDFIQIPCSPPYGNKKINALGQPSLQEIIQTEKNLLAKERQILKNEKINLSLKSRVYEPLLIPIEIEESTSFQDKSDTFQPTKKQNCKENTTNKYIDPNESIISLKTDNCFINCAFSKSSLSLLTAGILGAFSGFVPKSLLKRLKIIPKAIALGRDGSNYASIFSSLEAAFPILRIPIRPLWSINLRFKNIKKLKRPMFKFSKTTTLFAFIGRWVPWIGWALLPADIAYISICTNRCMNDHKNNIS</sequence>
<reference evidence="1" key="1">
    <citation type="submission" date="2023-05" db="EMBL/GenBank/DDBJ databases">
        <title>Whole genome sequence of Commensalibacter sp.</title>
        <authorList>
            <person name="Charoenyingcharoen P."/>
            <person name="Yukphan P."/>
        </authorList>
    </citation>
    <scope>NUCLEOTIDE SEQUENCE</scope>
    <source>
        <strain evidence="1">TBRC 16381</strain>
    </source>
</reference>
<dbReference type="Pfam" id="PF26636">
    <property type="entry name" value="DUF8209"/>
    <property type="match status" value="1"/>
</dbReference>
<evidence type="ECO:0000313" key="1">
    <source>
        <dbReference type="EMBL" id="MDI2091886.1"/>
    </source>
</evidence>